<dbReference type="RefSeq" id="WP_131917384.1">
    <property type="nucleotide sequence ID" value="NZ_SMLG01000016.1"/>
</dbReference>
<feature type="transmembrane region" description="Helical" evidence="1">
    <location>
        <begin position="44"/>
        <end position="66"/>
    </location>
</feature>
<gene>
    <name evidence="2" type="ORF">E0I26_15670</name>
</gene>
<evidence type="ECO:0008006" key="4">
    <source>
        <dbReference type="Google" id="ProtNLM"/>
    </source>
</evidence>
<dbReference type="InterPro" id="IPR049713">
    <property type="entry name" value="Pr6Pr-like"/>
</dbReference>
<proteinExistence type="predicted"/>
<evidence type="ECO:0000313" key="2">
    <source>
        <dbReference type="EMBL" id="TDE41828.1"/>
    </source>
</evidence>
<feature type="transmembrane region" description="Helical" evidence="1">
    <location>
        <begin position="183"/>
        <end position="204"/>
    </location>
</feature>
<sequence length="220" mass="25441">MQDKSLKLNSRFFAIIAIVGWFAVVLQLYLIIINRVASLPETIVRFFSFFTIQTNILVAICFTFLWLKPKSKWGLFFLKPKNTTAITLYITIVGLVYNAILRFLWAPTGSQKVVDELLHLVIPLLVLIYWILFVPKKTLEFKDIFPWLIFPSVYLVYTLIRGAFFSFYPYPFVDVILLGYNTVLLNSFFMLLAFLFFGTLLIGIGKMKRVNSESNVSTDS</sequence>
<feature type="transmembrane region" description="Helical" evidence="1">
    <location>
        <begin position="12"/>
        <end position="32"/>
    </location>
</feature>
<evidence type="ECO:0000313" key="3">
    <source>
        <dbReference type="Proteomes" id="UP000294814"/>
    </source>
</evidence>
<evidence type="ECO:0000256" key="1">
    <source>
        <dbReference type="SAM" id="Phobius"/>
    </source>
</evidence>
<protein>
    <recommendedName>
        <fullName evidence="4">FAR-17a/AIG1-like protein</fullName>
    </recommendedName>
</protein>
<keyword evidence="1" id="KW-1133">Transmembrane helix</keyword>
<organism evidence="2 3">
    <name type="scientific">Flavobacterium rhamnosiphilum</name>
    <dbReference type="NCBI Taxonomy" id="2541724"/>
    <lineage>
        <taxon>Bacteria</taxon>
        <taxon>Pseudomonadati</taxon>
        <taxon>Bacteroidota</taxon>
        <taxon>Flavobacteriia</taxon>
        <taxon>Flavobacteriales</taxon>
        <taxon>Flavobacteriaceae</taxon>
        <taxon>Flavobacterium</taxon>
    </lineage>
</organism>
<name>A0A4R5F2U4_9FLAO</name>
<dbReference type="EMBL" id="SMLG01000016">
    <property type="protein sequence ID" value="TDE41828.1"/>
    <property type="molecule type" value="Genomic_DNA"/>
</dbReference>
<feature type="transmembrane region" description="Helical" evidence="1">
    <location>
        <begin position="86"/>
        <end position="105"/>
    </location>
</feature>
<feature type="transmembrane region" description="Helical" evidence="1">
    <location>
        <begin position="117"/>
        <end position="135"/>
    </location>
</feature>
<dbReference type="AlphaFoldDB" id="A0A4R5F2U4"/>
<feature type="transmembrane region" description="Helical" evidence="1">
    <location>
        <begin position="147"/>
        <end position="171"/>
    </location>
</feature>
<accession>A0A4R5F2U4</accession>
<reference evidence="2 3" key="1">
    <citation type="submission" date="2019-03" db="EMBL/GenBank/DDBJ databases">
        <title>Novel species of Flavobacterium.</title>
        <authorList>
            <person name="Liu Q."/>
            <person name="Xin Y.-H."/>
        </authorList>
    </citation>
    <scope>NUCLEOTIDE SEQUENCE [LARGE SCALE GENOMIC DNA]</scope>
    <source>
        <strain evidence="2 3">LB3P52</strain>
    </source>
</reference>
<keyword evidence="1" id="KW-0472">Membrane</keyword>
<dbReference type="OrthoDB" id="9809977at2"/>
<keyword evidence="1" id="KW-0812">Transmembrane</keyword>
<comment type="caution">
    <text evidence="2">The sequence shown here is derived from an EMBL/GenBank/DDBJ whole genome shotgun (WGS) entry which is preliminary data.</text>
</comment>
<keyword evidence="3" id="KW-1185">Reference proteome</keyword>
<dbReference type="Proteomes" id="UP000294814">
    <property type="component" value="Unassembled WGS sequence"/>
</dbReference>
<dbReference type="NCBIfam" id="NF038065">
    <property type="entry name" value="Pr6Pr"/>
    <property type="match status" value="1"/>
</dbReference>